<accession>A0A6I8RC70</accession>
<reference evidence="5" key="2">
    <citation type="submission" date="2020-05" db="UniProtKB">
        <authorList>
            <consortium name="Ensembl"/>
        </authorList>
    </citation>
    <scope>IDENTIFICATION</scope>
</reference>
<dbReference type="Pfam" id="PF03915">
    <property type="entry name" value="AIP3"/>
    <property type="match status" value="1"/>
</dbReference>
<feature type="coiled-coil region" evidence="2">
    <location>
        <begin position="679"/>
        <end position="709"/>
    </location>
</feature>
<dbReference type="Xenbase" id="XB-GENE-994086">
    <property type="gene designation" value="srcin1"/>
</dbReference>
<dbReference type="PANTHER" id="PTHR22741">
    <property type="entry name" value="P140CAP/SNIP-RELATED"/>
    <property type="match status" value="1"/>
</dbReference>
<feature type="compositionally biased region" description="Low complexity" evidence="3">
    <location>
        <begin position="527"/>
        <end position="540"/>
    </location>
</feature>
<feature type="region of interest" description="Disordered" evidence="3">
    <location>
        <begin position="994"/>
        <end position="1098"/>
    </location>
</feature>
<feature type="compositionally biased region" description="Polar residues" evidence="3">
    <location>
        <begin position="327"/>
        <end position="348"/>
    </location>
</feature>
<dbReference type="Bgee" id="ENSXETG00000014743">
    <property type="expression patterns" value="Expressed in brain and 10 other cell types or tissues"/>
</dbReference>
<evidence type="ECO:0000256" key="3">
    <source>
        <dbReference type="SAM" id="MobiDB-lite"/>
    </source>
</evidence>
<dbReference type="Gene3D" id="1.20.58.1540">
    <property type="entry name" value="Actin interacting protein 3, C-terminal domain"/>
    <property type="match status" value="1"/>
</dbReference>
<feature type="coiled-coil region" evidence="2">
    <location>
        <begin position="1542"/>
        <end position="1569"/>
    </location>
</feature>
<feature type="compositionally biased region" description="Polar residues" evidence="3">
    <location>
        <begin position="636"/>
        <end position="665"/>
    </location>
</feature>
<feature type="compositionally biased region" description="Basic and acidic residues" evidence="3">
    <location>
        <begin position="593"/>
        <end position="602"/>
    </location>
</feature>
<keyword evidence="1 2" id="KW-0175">Coiled coil</keyword>
<evidence type="ECO:0000313" key="5">
    <source>
        <dbReference type="Ensembl" id="ENSXETP00000078568"/>
    </source>
</evidence>
<feature type="region of interest" description="Disordered" evidence="3">
    <location>
        <begin position="522"/>
        <end position="602"/>
    </location>
</feature>
<feature type="compositionally biased region" description="Basic and acidic residues" evidence="3">
    <location>
        <begin position="1072"/>
        <end position="1084"/>
    </location>
</feature>
<feature type="region of interest" description="Disordered" evidence="3">
    <location>
        <begin position="929"/>
        <end position="954"/>
    </location>
</feature>
<dbReference type="PANTHER" id="PTHR22741:SF5">
    <property type="entry name" value="SRC KINASE SIGNALING INHIBITOR 1"/>
    <property type="match status" value="1"/>
</dbReference>
<evidence type="ECO:0000259" key="4">
    <source>
        <dbReference type="Pfam" id="PF03915"/>
    </source>
</evidence>
<gene>
    <name evidence="5" type="primary">srcin1</name>
</gene>
<reference evidence="5" key="1">
    <citation type="journal article" date="2010" name="Science">
        <title>The genome of the Western clawed frog Xenopus tropicalis.</title>
        <authorList>
            <person name="Hellsten U."/>
            <person name="Harland R.M."/>
            <person name="Gilchrist M.J."/>
            <person name="Hendrix D."/>
            <person name="Jurka J."/>
            <person name="Kapitonov V."/>
            <person name="Ovcharenko I."/>
            <person name="Putnam N.H."/>
            <person name="Shu S."/>
            <person name="Taher L."/>
            <person name="Blitz I.L."/>
            <person name="Blumberg B."/>
            <person name="Dichmann D.S."/>
            <person name="Dubchak I."/>
            <person name="Amaya E."/>
            <person name="Detter J.C."/>
            <person name="Fletcher R."/>
            <person name="Gerhard D.S."/>
            <person name="Goodstein D."/>
            <person name="Graves T."/>
            <person name="Grigoriev I.V."/>
            <person name="Grimwood J."/>
            <person name="Kawashima T."/>
            <person name="Lindquist E."/>
            <person name="Lucas S.M."/>
            <person name="Mead P.E."/>
            <person name="Mitros T."/>
            <person name="Ogino H."/>
            <person name="Ohta Y."/>
            <person name="Poliakov A.V."/>
            <person name="Pollet N."/>
            <person name="Robert J."/>
            <person name="Salamov A."/>
            <person name="Sater A.K."/>
            <person name="Schmutz J."/>
            <person name="Terry A."/>
            <person name="Vize P.D."/>
            <person name="Warren W.C."/>
            <person name="Wells D."/>
            <person name="Wills A."/>
            <person name="Wilson R.K."/>
            <person name="Zimmerman L.B."/>
            <person name="Zorn A.M."/>
            <person name="Grainger R."/>
            <person name="Grammer T."/>
            <person name="Khokha M.K."/>
            <person name="Richardson P.M."/>
            <person name="Rokhsar D.S."/>
        </authorList>
    </citation>
    <scope>NUCLEOTIDE SEQUENCE [LARGE SCALE GENOMIC DNA]</scope>
    <source>
        <strain evidence="5">Nigerian</strain>
    </source>
</reference>
<name>A0A6I8RC70_XENTR</name>
<dbReference type="InterPro" id="IPR051825">
    <property type="entry name" value="SRCIN1"/>
</dbReference>
<feature type="domain" description="Actin interacting protein 3-like C-terminal" evidence="4">
    <location>
        <begin position="203"/>
        <end position="277"/>
    </location>
</feature>
<evidence type="ECO:0000256" key="1">
    <source>
        <dbReference type="ARBA" id="ARBA00023054"/>
    </source>
</evidence>
<organism evidence="5">
    <name type="scientific">Xenopus tropicalis</name>
    <name type="common">Western clawed frog</name>
    <name type="synonym">Silurana tropicalis</name>
    <dbReference type="NCBI Taxonomy" id="8364"/>
    <lineage>
        <taxon>Eukaryota</taxon>
        <taxon>Metazoa</taxon>
        <taxon>Chordata</taxon>
        <taxon>Craniata</taxon>
        <taxon>Vertebrata</taxon>
        <taxon>Euteleostomi</taxon>
        <taxon>Amphibia</taxon>
        <taxon>Batrachia</taxon>
        <taxon>Anura</taxon>
        <taxon>Pipoidea</taxon>
        <taxon>Pipidae</taxon>
        <taxon>Xenopodinae</taxon>
        <taxon>Xenopus</taxon>
        <taxon>Silurana</taxon>
    </lineage>
</organism>
<feature type="compositionally biased region" description="Basic and acidic residues" evidence="3">
    <location>
        <begin position="622"/>
        <end position="632"/>
    </location>
</feature>
<proteinExistence type="predicted"/>
<feature type="compositionally biased region" description="Low complexity" evidence="3">
    <location>
        <begin position="550"/>
        <end position="560"/>
    </location>
</feature>
<evidence type="ECO:0000256" key="2">
    <source>
        <dbReference type="SAM" id="Coils"/>
    </source>
</evidence>
<feature type="region of interest" description="Disordered" evidence="3">
    <location>
        <begin position="1172"/>
        <end position="1205"/>
    </location>
</feature>
<feature type="region of interest" description="Disordered" evidence="3">
    <location>
        <begin position="1584"/>
        <end position="1724"/>
    </location>
</feature>
<dbReference type="FunCoup" id="A0A6I8RC70">
    <property type="interactions" value="490"/>
</dbReference>
<dbReference type="InterPro" id="IPR022782">
    <property type="entry name" value="AIP3-like_C"/>
</dbReference>
<feature type="compositionally biased region" description="Low complexity" evidence="3">
    <location>
        <begin position="356"/>
        <end position="367"/>
    </location>
</feature>
<feature type="region of interest" description="Disordered" evidence="3">
    <location>
        <begin position="326"/>
        <end position="398"/>
    </location>
</feature>
<sequence length="1724" mass="190825">MISADDAEYPREYRTLGNGTRRFSNVGLVHTSERRHTVIAAQSLETLTGLQKSEMERKRDAFMDHLKNKYPQHAIAIRGQQERIRDQLLQGASPLLLAGTSCNPDALMYRDTQENAVPVCLDNPSSQPNYWSFKTRSSRHSQSSQPGLADQAAKLSFASAESLETMSEAELPLGFNRMNRFRQSLPLSRSTSQTKLRSPGVLFLQYGDETRRVHITHEITSMDTLHALIVHMFQQKLTMGMLKSHNTAILIKDESRNVFYELEDVRDIQDRSIIKIYRKEPLYSSFPAPHITNGDVRVSGKDRWSDCCQRLWLGLGWGLEREMMYSSRDSSPTRRLNTMSPASHLTSGSPPPVLQSSSPARSRMSYSGGRPPSYAGSPVHHGERMSGLPPAQGVSPSPSAILERRDVKPDEDLSNKNVVLVKNEGLYADPYGMVHEGRLSITSTQSLAGLGDPFAYPGGLYKRGSVRSLSTYSAAALQTDLEDGMYKPNSHIYGETYAPGLGFRMPPSSPQKVTDGRLVDVQQSQGPHSPYSGTSSRSSPVRQNFRKDSSSSVFMDSPVSKQRNHSSSSGNNEIFPGPGERPLSGFGSPVPAKDSETRERMEAMEKQIASLTGLVQSALMRGSDDNPSEKPETVNGGASSISAGYQSAGTPLSTPTAGSSRTPADQSKAINRLHMQLHLQDLQHNASELRNQLQQLKKLQLQNQDLVRSMLKRTETEISVRVTDTMRKQEDPLQRQRAMVEEERLKYLNEEEFITHQLNDLEKSVEKIKKDLTHNRHLISVRELEEKAVVLRQLGETLTELKAQFPSLQSKMRVVLRVEVEAVKFLKEEPQRLDGLLKRCKNVTDTLAQIRKQVDEGVWNTPENLHNQSSKQITSDSNFPKSTVFELPSSPPTNFHEAQSQSWESVCRSEGGSHNTNPTKGEMVTVKTQTVPETQSKRAGAEKSVSVEAAERDWEEKRAALTQYSAKDINRLLEETQAELMKAIPDLDFAAKHKTAGSAPSTPEHRMSKPQPAQKLSTKIDPNGRRGSDELTVPRYRTEKPSKSPPPPPPRRSFPSSHGLTTTRTGEVIVTSKKEAGLIKKSESEEMETQKPQVKLRRTVSEVVRPASTPPIIASGIKDDDDEDRIIAELEVFQRSPGSPFTPQFHGDHTTASQVLPRPAHLWSNGATVTSRGWQAAESDQIDQGPKSTAAVSPRRSSAHLPQELSVPTSVHRKFSLPQIILTEWSSNPPSPTNESVVLSNKADLWTTGNTGHCDSLAETGLNQMSPSHTGSKDLSAGVHFSNISPATHMSGSDSGLNLRGPETQSLISHGVSDRNSKTEEQEEMIGFIITKDSIVSLTTEDKDKLDKSGEVNAMSVKRISEVTGNILAEELDDKADGKPVLVLFEKPVVLEDAYKGLWNITRCWQLSEGSAEVRHALVTSELTKDEIDESTAPMQSFQELLEINNQELQRMTKPFVPVPRPRHLQGKDSKHNSVERSKVHSKALLEDFHAGAASKLRVIDVQKMIHSASERTGCSHVIPTEEQNRLAIDASCVEWRSMDICRSTYKRLDSLEESIRELELTINEIGVQQPVAITQNATAECHQSCEPQKETEQGQSSLLSGDETLQHTDDGSQVNSPTRTKPPLLPKPQIPKSGGVSIPPMKMVNPVGSRLKGTQQSGGDKSNKHSKQRMEYMRIQGHQQAARQSKDAAGVNEPNQGSDKTAPSRTSIPVLTSFGTRNSSISF</sequence>
<dbReference type="InParanoid" id="A0A6I8RC70"/>
<feature type="region of interest" description="Disordered" evidence="3">
    <location>
        <begin position="620"/>
        <end position="665"/>
    </location>
</feature>
<feature type="compositionally biased region" description="Pro residues" evidence="3">
    <location>
        <begin position="1043"/>
        <end position="1052"/>
    </location>
</feature>
<feature type="compositionally biased region" description="Polar residues" evidence="3">
    <location>
        <begin position="1694"/>
        <end position="1724"/>
    </location>
</feature>
<dbReference type="Ensembl" id="ENSXETT00000092076">
    <property type="protein sequence ID" value="ENSXETP00000078568"/>
    <property type="gene ID" value="ENSXETG00000014743"/>
</dbReference>
<dbReference type="GeneTree" id="ENSGT00940000157961"/>
<protein>
    <submittedName>
        <fullName evidence="5">SRC kinase signaling inhibitor 1</fullName>
    </submittedName>
</protein>